<keyword evidence="3" id="KW-0805">Transcription regulation</keyword>
<dbReference type="PANTHER" id="PTHR30346">
    <property type="entry name" value="TRANSCRIPTIONAL DUAL REGULATOR HCAR-RELATED"/>
    <property type="match status" value="1"/>
</dbReference>
<gene>
    <name evidence="7" type="ORF">G4V63_00915</name>
</gene>
<proteinExistence type="inferred from homology"/>
<comment type="function">
    <text evidence="1">NodD regulates the expression of the nodABCFE genes which encode other nodulation proteins. NodD is also a negative regulator of its own expression. Binds flavonoids as inducers.</text>
</comment>
<protein>
    <submittedName>
        <fullName evidence="7">LysR family transcriptional regulator</fullName>
    </submittedName>
</protein>
<dbReference type="GO" id="GO:0003677">
    <property type="term" value="F:DNA binding"/>
    <property type="evidence" value="ECO:0007669"/>
    <property type="project" value="UniProtKB-KW"/>
</dbReference>
<dbReference type="EMBL" id="JAAMRR010000045">
    <property type="protein sequence ID" value="NGX93846.1"/>
    <property type="molecule type" value="Genomic_DNA"/>
</dbReference>
<dbReference type="InterPro" id="IPR000847">
    <property type="entry name" value="LysR_HTH_N"/>
</dbReference>
<comment type="similarity">
    <text evidence="2">Belongs to the LysR transcriptional regulatory family.</text>
</comment>
<evidence type="ECO:0000313" key="7">
    <source>
        <dbReference type="EMBL" id="NGX93846.1"/>
    </source>
</evidence>
<dbReference type="Pfam" id="PF03466">
    <property type="entry name" value="LysR_substrate"/>
    <property type="match status" value="1"/>
</dbReference>
<dbReference type="CDD" id="cd08414">
    <property type="entry name" value="PBP2_LTTR_aromatics_like"/>
    <property type="match status" value="1"/>
</dbReference>
<evidence type="ECO:0000256" key="5">
    <source>
        <dbReference type="ARBA" id="ARBA00023163"/>
    </source>
</evidence>
<dbReference type="InterPro" id="IPR036390">
    <property type="entry name" value="WH_DNA-bd_sf"/>
</dbReference>
<evidence type="ECO:0000256" key="2">
    <source>
        <dbReference type="ARBA" id="ARBA00009437"/>
    </source>
</evidence>
<dbReference type="Proteomes" id="UP000480266">
    <property type="component" value="Unassembled WGS sequence"/>
</dbReference>
<evidence type="ECO:0000256" key="4">
    <source>
        <dbReference type="ARBA" id="ARBA00023125"/>
    </source>
</evidence>
<dbReference type="Gene3D" id="3.40.190.10">
    <property type="entry name" value="Periplasmic binding protein-like II"/>
    <property type="match status" value="2"/>
</dbReference>
<dbReference type="AlphaFoldDB" id="A0A7C9VCQ8"/>
<dbReference type="GO" id="GO:0032993">
    <property type="term" value="C:protein-DNA complex"/>
    <property type="evidence" value="ECO:0007669"/>
    <property type="project" value="TreeGrafter"/>
</dbReference>
<name>A0A7C9VCQ8_9BRAD</name>
<dbReference type="PROSITE" id="PS50931">
    <property type="entry name" value="HTH_LYSR"/>
    <property type="match status" value="1"/>
</dbReference>
<organism evidence="7 8">
    <name type="scientific">Candidatus Afipia apatlaquensis</name>
    <dbReference type="NCBI Taxonomy" id="2712852"/>
    <lineage>
        <taxon>Bacteria</taxon>
        <taxon>Pseudomonadati</taxon>
        <taxon>Pseudomonadota</taxon>
        <taxon>Alphaproteobacteria</taxon>
        <taxon>Hyphomicrobiales</taxon>
        <taxon>Nitrobacteraceae</taxon>
        <taxon>Afipia</taxon>
    </lineage>
</organism>
<dbReference type="PANTHER" id="PTHR30346:SF0">
    <property type="entry name" value="HCA OPERON TRANSCRIPTIONAL ACTIVATOR HCAR"/>
    <property type="match status" value="1"/>
</dbReference>
<evidence type="ECO:0000256" key="3">
    <source>
        <dbReference type="ARBA" id="ARBA00023015"/>
    </source>
</evidence>
<comment type="caution">
    <text evidence="7">The sequence shown here is derived from an EMBL/GenBank/DDBJ whole genome shotgun (WGS) entry which is preliminary data.</text>
</comment>
<evidence type="ECO:0000259" key="6">
    <source>
        <dbReference type="PROSITE" id="PS50931"/>
    </source>
</evidence>
<dbReference type="SUPFAM" id="SSF46785">
    <property type="entry name" value="Winged helix' DNA-binding domain"/>
    <property type="match status" value="1"/>
</dbReference>
<evidence type="ECO:0000313" key="8">
    <source>
        <dbReference type="Proteomes" id="UP000480266"/>
    </source>
</evidence>
<dbReference type="SUPFAM" id="SSF53850">
    <property type="entry name" value="Periplasmic binding protein-like II"/>
    <property type="match status" value="1"/>
</dbReference>
<keyword evidence="8" id="KW-1185">Reference proteome</keyword>
<keyword evidence="5" id="KW-0804">Transcription</keyword>
<reference evidence="7" key="1">
    <citation type="submission" date="2020-02" db="EMBL/GenBank/DDBJ databases">
        <title>Draft genome sequence of Candidatus Afipia apatlaquensis IBT-C3, a potential strain for decolorization of textile dyes.</title>
        <authorList>
            <person name="Sanchez-Reyes A."/>
            <person name="Breton-Deval L."/>
            <person name="Mangelson H."/>
            <person name="Sanchez-Flores A."/>
        </authorList>
    </citation>
    <scope>NUCLEOTIDE SEQUENCE [LARGE SCALE GENOMIC DNA]</scope>
    <source>
        <strain evidence="7">IBT-C3</strain>
    </source>
</reference>
<feature type="domain" description="HTH lysR-type" evidence="6">
    <location>
        <begin position="1"/>
        <end position="46"/>
    </location>
</feature>
<dbReference type="InterPro" id="IPR005119">
    <property type="entry name" value="LysR_subst-bd"/>
</dbReference>
<accession>A0A7C9VCQ8</accession>
<evidence type="ECO:0000256" key="1">
    <source>
        <dbReference type="ARBA" id="ARBA00003502"/>
    </source>
</evidence>
<dbReference type="Gene3D" id="1.10.10.10">
    <property type="entry name" value="Winged helix-like DNA-binding domain superfamily/Winged helix DNA-binding domain"/>
    <property type="match status" value="1"/>
</dbReference>
<dbReference type="GO" id="GO:0003700">
    <property type="term" value="F:DNA-binding transcription factor activity"/>
    <property type="evidence" value="ECO:0007669"/>
    <property type="project" value="InterPro"/>
</dbReference>
<keyword evidence="4" id="KW-0238">DNA-binding</keyword>
<dbReference type="Pfam" id="PF00126">
    <property type="entry name" value="HTH_1"/>
    <property type="match status" value="1"/>
</dbReference>
<dbReference type="InterPro" id="IPR036388">
    <property type="entry name" value="WH-like_DNA-bd_sf"/>
</dbReference>
<feature type="non-terminal residue" evidence="7">
    <location>
        <position position="1"/>
    </location>
</feature>
<sequence>AEQGSFRKAGLQFGIPASTISRRVRLLEAQMGVTLFRRHRHGIRSTAIGNSFIEEIRRVLDDLDLVLVNTSSGNRATDGSLRIGLYCSPWRGHLRAVLAACKDAFPAMRIQYTSADRKDLMIRLDAGAIDVAILADHARQGTHEVLPLWNEKIFVAMHCSHDLAAKTSLTWDDLRDQHFVLGRDPGPDMRDHLMHMLKRSGRAPIIHQHDVNQDFSLSLIGIERALTLVYETDTRPDNLDVVYRQIEGRQTPSRVPFYACWASHNDNPALRTFLDILRKCREDHV</sequence>